<dbReference type="Proteomes" id="UP000182491">
    <property type="component" value="Unassembled WGS sequence"/>
</dbReference>
<dbReference type="EMBL" id="FPCA01000001">
    <property type="protein sequence ID" value="SFU41531.1"/>
    <property type="molecule type" value="Genomic_DNA"/>
</dbReference>
<gene>
    <name evidence="2" type="ORF">SAMN04487941_0588</name>
</gene>
<protein>
    <submittedName>
        <fullName evidence="2">Putative endonuclease</fullName>
    </submittedName>
</protein>
<keyword evidence="2" id="KW-0255">Endonuclease</keyword>
<name>A0A1I7FZN7_9BACT</name>
<dbReference type="PROSITE" id="PS50164">
    <property type="entry name" value="GIY_YIG"/>
    <property type="match status" value="1"/>
</dbReference>
<evidence type="ECO:0000313" key="2">
    <source>
        <dbReference type="EMBL" id="SFU41531.1"/>
    </source>
</evidence>
<keyword evidence="2" id="KW-0540">Nuclease</keyword>
<dbReference type="GO" id="GO:0004519">
    <property type="term" value="F:endonuclease activity"/>
    <property type="evidence" value="ECO:0007669"/>
    <property type="project" value="UniProtKB-KW"/>
</dbReference>
<keyword evidence="3" id="KW-1185">Reference proteome</keyword>
<dbReference type="STRING" id="388950.GCA_001611675_03723"/>
<evidence type="ECO:0000313" key="3">
    <source>
        <dbReference type="Proteomes" id="UP000182491"/>
    </source>
</evidence>
<evidence type="ECO:0000259" key="1">
    <source>
        <dbReference type="PROSITE" id="PS50164"/>
    </source>
</evidence>
<dbReference type="OrthoDB" id="1495241at2"/>
<dbReference type="InterPro" id="IPR035901">
    <property type="entry name" value="GIY-YIG_endonuc_sf"/>
</dbReference>
<organism evidence="2 3">
    <name type="scientific">Pontibacter akesuensis</name>
    <dbReference type="NCBI Taxonomy" id="388950"/>
    <lineage>
        <taxon>Bacteria</taxon>
        <taxon>Pseudomonadati</taxon>
        <taxon>Bacteroidota</taxon>
        <taxon>Cytophagia</taxon>
        <taxon>Cytophagales</taxon>
        <taxon>Hymenobacteraceae</taxon>
        <taxon>Pontibacter</taxon>
    </lineage>
</organism>
<dbReference type="RefSeq" id="WP_068839558.1">
    <property type="nucleotide sequence ID" value="NZ_BMXC01000001.1"/>
</dbReference>
<dbReference type="AlphaFoldDB" id="A0A1I7FZN7"/>
<dbReference type="Gene3D" id="3.40.1440.10">
    <property type="entry name" value="GIY-YIG endonuclease"/>
    <property type="match status" value="1"/>
</dbReference>
<dbReference type="InterPro" id="IPR000305">
    <property type="entry name" value="GIY-YIG_endonuc"/>
</dbReference>
<dbReference type="Pfam" id="PF01541">
    <property type="entry name" value="GIY-YIG"/>
    <property type="match status" value="1"/>
</dbReference>
<proteinExistence type="predicted"/>
<reference evidence="3" key="1">
    <citation type="submission" date="2016-10" db="EMBL/GenBank/DDBJ databases">
        <authorList>
            <person name="Varghese N."/>
        </authorList>
    </citation>
    <scope>NUCLEOTIDE SEQUENCE [LARGE SCALE GENOMIC DNA]</scope>
    <source>
        <strain evidence="3">DSM 18820</strain>
    </source>
</reference>
<dbReference type="SUPFAM" id="SSF82771">
    <property type="entry name" value="GIY-YIG endonuclease"/>
    <property type="match status" value="1"/>
</dbReference>
<keyword evidence="2" id="KW-0378">Hydrolase</keyword>
<accession>A0A1I7FZN7</accession>
<feature type="domain" description="GIY-YIG" evidence="1">
    <location>
        <begin position="6"/>
        <end position="82"/>
    </location>
</feature>
<sequence length="99" mass="11286">MQTQDAHYYVYIFGDKPREDVEIGIAGNLQQHVLQHKSPQTSQVAPLQKAKLVYYEHYAASEEAQTREQQIKGGGMDSAYNLIESMNPNWLDLSDTLED</sequence>